<dbReference type="SUPFAM" id="SSF48452">
    <property type="entry name" value="TPR-like"/>
    <property type="match status" value="1"/>
</dbReference>
<reference evidence="5" key="1">
    <citation type="journal article" date="2021" name="Nat. Commun.">
        <title>Genetic determinants of endophytism in the Arabidopsis root mycobiome.</title>
        <authorList>
            <person name="Mesny F."/>
            <person name="Miyauchi S."/>
            <person name="Thiergart T."/>
            <person name="Pickel B."/>
            <person name="Atanasova L."/>
            <person name="Karlsson M."/>
            <person name="Huettel B."/>
            <person name="Barry K.W."/>
            <person name="Haridas S."/>
            <person name="Chen C."/>
            <person name="Bauer D."/>
            <person name="Andreopoulos W."/>
            <person name="Pangilinan J."/>
            <person name="LaButti K."/>
            <person name="Riley R."/>
            <person name="Lipzen A."/>
            <person name="Clum A."/>
            <person name="Drula E."/>
            <person name="Henrissat B."/>
            <person name="Kohler A."/>
            <person name="Grigoriev I.V."/>
            <person name="Martin F.M."/>
            <person name="Hacquard S."/>
        </authorList>
    </citation>
    <scope>NUCLEOTIDE SEQUENCE</scope>
    <source>
        <strain evidence="5">MPI-CAGE-CH-0235</strain>
    </source>
</reference>
<feature type="compositionally biased region" description="Basic and acidic residues" evidence="4">
    <location>
        <begin position="33"/>
        <end position="51"/>
    </location>
</feature>
<evidence type="ECO:0000256" key="1">
    <source>
        <dbReference type="ARBA" id="ARBA00004123"/>
    </source>
</evidence>
<evidence type="ECO:0000256" key="4">
    <source>
        <dbReference type="SAM" id="MobiDB-lite"/>
    </source>
</evidence>
<comment type="subcellular location">
    <subcellularLocation>
        <location evidence="1">Nucleus</location>
    </subcellularLocation>
</comment>
<keyword evidence="6" id="KW-1185">Reference proteome</keyword>
<accession>A0A8K0WWW9</accession>
<sequence length="1065" mass="119779">MPSGEDSSQRLTVPKFSSFKPKESAPSTIDTVQRPRERDRDGRHGSRQPDRHRSRSHRHDSHSRDKPRDSQTRDEVKGVKPAKSGPVEATGVPGVFVIDTKGDPLITKYGGIDKSQIPTYYRYGGGRVLGTKGRLVMHRDGPRDQFSLRMPGQGVFVNGDRDGLRSKSFRLKPHTIELRAGSKQNPEDDEGDFISVETSRKRKRDQEDPVSSEDEGPSYRSIEGKAKATHHDQDVESDASSEIVAIDENDPLRWRSIQLNRRVKDHPEDIDAWLELANHQDALLQASHGLDEKDRESATHSYTEIKVSMLESALVNVTTTDDRQRVLIQLMREGVKVWSSKVAAKKWIEVHDDEQRSFALWKTHVDFTISNIATFQYDEAKAMLLSRLGTLTSQAKESPQLVFFEEAIQVFLRTTRLMYDAGYQELATAAWQALLDLNLFRPAEMESGDWLDEFRDYWESEVPRMGEADAKGWNHYVSTGKLGDPPEPVAGSSTEPNPSRDAYKVWGNAERHYGLQAKLPARTLDEGTDDDPFRVVMFTDIEPMLFLMPSSLLPDLNTQLIDAFVLFAGYHPPFRSSQWTRKARNDQYLVNPSRGMDLTPSWTVAESDPEDVEKKTPKVDWELLHAATSPEVLFKQPGWFGLFAPKSEPRGVDLGFFANVMKQLTHGPQPELSKYYMAVSFLHDPSGIKKVAKGLLVRRSNDSELYNCYALAERANGNADAAIKVLSSATRLSKGADVSSLSLWKTWSWLELERGNIELAAKLLCSSVDEGLRGPTADAGISPTSAATAHGKFASLMYEALGTGNAVAAGACAECLILLVYLTAQGNTEPHAATQGNISEAMAVTATAIDTMTGLKYRDNDALETLLQFAARLLYLNALKGPYRRAYLREQLKRFIDLFPQNTIFMALFDWADASLRVVDETRALMVEKTLNSSQDSVGNRLFAIHHELQRGNVNTTRAAFEHAVSSEACRGNAWLWVGYIRFCQNHDAIRDKAKSVFYRALRHVPYSKETMMEAFATLARGMESDELRSVYNTMTSKGLRIHVDMEEFLEKQREERHKAKHRAR</sequence>
<dbReference type="OrthoDB" id="297219at2759"/>
<dbReference type="PANTHER" id="PTHR13471">
    <property type="entry name" value="TETRATRICOPEPTIDE-LIKE HELICAL"/>
    <property type="match status" value="1"/>
</dbReference>
<comment type="caution">
    <text evidence="5">The sequence shown here is derived from an EMBL/GenBank/DDBJ whole genome shotgun (WGS) entry which is preliminary data.</text>
</comment>
<organism evidence="5 6">
    <name type="scientific">Stachybotrys elegans</name>
    <dbReference type="NCBI Taxonomy" id="80388"/>
    <lineage>
        <taxon>Eukaryota</taxon>
        <taxon>Fungi</taxon>
        <taxon>Dikarya</taxon>
        <taxon>Ascomycota</taxon>
        <taxon>Pezizomycotina</taxon>
        <taxon>Sordariomycetes</taxon>
        <taxon>Hypocreomycetidae</taxon>
        <taxon>Hypocreales</taxon>
        <taxon>Stachybotryaceae</taxon>
        <taxon>Stachybotrys</taxon>
    </lineage>
</organism>
<feature type="compositionally biased region" description="Basic residues" evidence="4">
    <location>
        <begin position="52"/>
        <end position="61"/>
    </location>
</feature>
<dbReference type="GO" id="GO:0031048">
    <property type="term" value="P:regulatory ncRNA-mediated heterochromatin formation"/>
    <property type="evidence" value="ECO:0007669"/>
    <property type="project" value="TreeGrafter"/>
</dbReference>
<name>A0A8K0WWW9_9HYPO</name>
<dbReference type="EMBL" id="JAGPNK010000001">
    <property type="protein sequence ID" value="KAH7328620.1"/>
    <property type="molecule type" value="Genomic_DNA"/>
</dbReference>
<feature type="compositionally biased region" description="Basic and acidic residues" evidence="4">
    <location>
        <begin position="222"/>
        <end position="234"/>
    </location>
</feature>
<feature type="compositionally biased region" description="Basic and acidic residues" evidence="4">
    <location>
        <begin position="62"/>
        <end position="78"/>
    </location>
</feature>
<dbReference type="Proteomes" id="UP000813444">
    <property type="component" value="Unassembled WGS sequence"/>
</dbReference>
<dbReference type="GO" id="GO:1902369">
    <property type="term" value="P:negative regulation of RNA catabolic process"/>
    <property type="evidence" value="ECO:0007669"/>
    <property type="project" value="TreeGrafter"/>
</dbReference>
<keyword evidence="3" id="KW-0539">Nucleus</keyword>
<evidence type="ECO:0000313" key="6">
    <source>
        <dbReference type="Proteomes" id="UP000813444"/>
    </source>
</evidence>
<proteinExistence type="inferred from homology"/>
<protein>
    <submittedName>
        <fullName evidence="5">NRDE-2, necessary for RNA interference-domain-containing protein</fullName>
    </submittedName>
</protein>
<feature type="compositionally biased region" description="Polar residues" evidence="4">
    <location>
        <begin position="1"/>
        <end position="11"/>
    </location>
</feature>
<dbReference type="Gene3D" id="1.25.40.10">
    <property type="entry name" value="Tetratricopeptide repeat domain"/>
    <property type="match status" value="1"/>
</dbReference>
<comment type="similarity">
    <text evidence="2">Belongs to the NRDE2 family.</text>
</comment>
<dbReference type="AlphaFoldDB" id="A0A8K0WWW9"/>
<feature type="region of interest" description="Disordered" evidence="4">
    <location>
        <begin position="1"/>
        <end position="90"/>
    </location>
</feature>
<dbReference type="InterPro" id="IPR013633">
    <property type="entry name" value="NRDE-2"/>
</dbReference>
<dbReference type="InterPro" id="IPR011990">
    <property type="entry name" value="TPR-like_helical_dom_sf"/>
</dbReference>
<gene>
    <name evidence="5" type="ORF">B0I35DRAFT_22834</name>
</gene>
<dbReference type="PANTHER" id="PTHR13471:SF0">
    <property type="entry name" value="NUCLEAR EXOSOME REGULATOR NRDE2"/>
    <property type="match status" value="1"/>
</dbReference>
<evidence type="ECO:0000256" key="3">
    <source>
        <dbReference type="ARBA" id="ARBA00023242"/>
    </source>
</evidence>
<evidence type="ECO:0000313" key="5">
    <source>
        <dbReference type="EMBL" id="KAH7328620.1"/>
    </source>
</evidence>
<dbReference type="GO" id="GO:0071013">
    <property type="term" value="C:catalytic step 2 spliceosome"/>
    <property type="evidence" value="ECO:0007669"/>
    <property type="project" value="TreeGrafter"/>
</dbReference>
<dbReference type="Pfam" id="PF08424">
    <property type="entry name" value="NRDE-2"/>
    <property type="match status" value="1"/>
</dbReference>
<feature type="region of interest" description="Disordered" evidence="4">
    <location>
        <begin position="149"/>
        <end position="243"/>
    </location>
</feature>
<evidence type="ECO:0000256" key="2">
    <source>
        <dbReference type="ARBA" id="ARBA00009265"/>
    </source>
</evidence>